<reference evidence="5" key="1">
    <citation type="journal article" date="2019" name="Toxins">
        <title>Detection of Abrin-Like and Prepropulchellin-Like Toxin Genes and Transcripts Using Whole Genome Sequencing and Full-Length Transcript Sequencing of Abrus precatorius.</title>
        <authorList>
            <person name="Hovde B.T."/>
            <person name="Daligault H.E."/>
            <person name="Hanschen E.R."/>
            <person name="Kunde Y.A."/>
            <person name="Johnson M.B."/>
            <person name="Starkenburg S.R."/>
            <person name="Johnson S.L."/>
        </authorList>
    </citation>
    <scope>NUCLEOTIDE SEQUENCE [LARGE SCALE GENOMIC DNA]</scope>
</reference>
<dbReference type="InterPro" id="IPR001220">
    <property type="entry name" value="Legume_lectin_dom"/>
</dbReference>
<dbReference type="Proteomes" id="UP000694853">
    <property type="component" value="Unplaced"/>
</dbReference>
<feature type="chain" id="PRO_5034223017" evidence="3">
    <location>
        <begin position="30"/>
        <end position="291"/>
    </location>
</feature>
<dbReference type="CDD" id="cd06899">
    <property type="entry name" value="lectin_legume_LecRK_Arcelin_ConA"/>
    <property type="match status" value="1"/>
</dbReference>
<dbReference type="SUPFAM" id="SSF49899">
    <property type="entry name" value="Concanavalin A-like lectins/glucanases"/>
    <property type="match status" value="1"/>
</dbReference>
<keyword evidence="2" id="KW-0430">Lectin</keyword>
<dbReference type="PANTHER" id="PTHR32401:SF47">
    <property type="entry name" value="LEGUME LECTIN DOMAIN-CONTAINING PROTEIN"/>
    <property type="match status" value="1"/>
</dbReference>
<organism evidence="5 6">
    <name type="scientific">Abrus precatorius</name>
    <name type="common">Indian licorice</name>
    <name type="synonym">Glycine abrus</name>
    <dbReference type="NCBI Taxonomy" id="3816"/>
    <lineage>
        <taxon>Eukaryota</taxon>
        <taxon>Viridiplantae</taxon>
        <taxon>Streptophyta</taxon>
        <taxon>Embryophyta</taxon>
        <taxon>Tracheophyta</taxon>
        <taxon>Spermatophyta</taxon>
        <taxon>Magnoliopsida</taxon>
        <taxon>eudicotyledons</taxon>
        <taxon>Gunneridae</taxon>
        <taxon>Pentapetalae</taxon>
        <taxon>rosids</taxon>
        <taxon>fabids</taxon>
        <taxon>Fabales</taxon>
        <taxon>Fabaceae</taxon>
        <taxon>Papilionoideae</taxon>
        <taxon>50 kb inversion clade</taxon>
        <taxon>NPAAA clade</taxon>
        <taxon>indigoferoid/millettioid clade</taxon>
        <taxon>Abreae</taxon>
        <taxon>Abrus</taxon>
    </lineage>
</organism>
<evidence type="ECO:0000313" key="6">
    <source>
        <dbReference type="RefSeq" id="XP_027365786.1"/>
    </source>
</evidence>
<keyword evidence="5" id="KW-1185">Reference proteome</keyword>
<dbReference type="GO" id="GO:0030246">
    <property type="term" value="F:carbohydrate binding"/>
    <property type="evidence" value="ECO:0007669"/>
    <property type="project" value="UniProtKB-KW"/>
</dbReference>
<dbReference type="PANTHER" id="PTHR32401">
    <property type="entry name" value="CONCANAVALIN A-LIKE LECTIN FAMILY PROTEIN"/>
    <property type="match status" value="1"/>
</dbReference>
<evidence type="ECO:0000256" key="3">
    <source>
        <dbReference type="SAM" id="SignalP"/>
    </source>
</evidence>
<evidence type="ECO:0000256" key="1">
    <source>
        <dbReference type="ARBA" id="ARBA00007606"/>
    </source>
</evidence>
<accession>A0A8B8MAS6</accession>
<dbReference type="KEGG" id="aprc:113872438"/>
<dbReference type="RefSeq" id="XP_027365786.1">
    <property type="nucleotide sequence ID" value="XM_027509985.1"/>
</dbReference>
<dbReference type="InterPro" id="IPR019825">
    <property type="entry name" value="Lectin_legB_Mn/Ca_BS"/>
</dbReference>
<dbReference type="InterPro" id="IPR013320">
    <property type="entry name" value="ConA-like_dom_sf"/>
</dbReference>
<dbReference type="Gene3D" id="2.60.120.200">
    <property type="match status" value="1"/>
</dbReference>
<dbReference type="InterPro" id="IPR050258">
    <property type="entry name" value="Leguminous_Lectin"/>
</dbReference>
<feature type="domain" description="Legume lectin" evidence="4">
    <location>
        <begin position="32"/>
        <end position="272"/>
    </location>
</feature>
<gene>
    <name evidence="6" type="primary">LOC113872438</name>
</gene>
<dbReference type="InterPro" id="IPR000985">
    <property type="entry name" value="Lectin_LegA_CS"/>
</dbReference>
<dbReference type="PROSITE" id="PS00307">
    <property type="entry name" value="LECTIN_LEGUME_BETA"/>
    <property type="match status" value="1"/>
</dbReference>
<evidence type="ECO:0000256" key="2">
    <source>
        <dbReference type="ARBA" id="ARBA00022734"/>
    </source>
</evidence>
<dbReference type="PROSITE" id="PS00308">
    <property type="entry name" value="LECTIN_LEGUME_ALPHA"/>
    <property type="match status" value="1"/>
</dbReference>
<name>A0A8B8MAS6_ABRPR</name>
<comment type="similarity">
    <text evidence="1">Belongs to the leguminous lectin family.</text>
</comment>
<dbReference type="InterPro" id="IPR016363">
    <property type="entry name" value="L-lectin"/>
</dbReference>
<dbReference type="PIRSF" id="PIRSF002690">
    <property type="entry name" value="L-type_lectin_plant"/>
    <property type="match status" value="1"/>
</dbReference>
<dbReference type="OrthoDB" id="1422267at2759"/>
<feature type="signal peptide" evidence="3">
    <location>
        <begin position="1"/>
        <end position="29"/>
    </location>
</feature>
<dbReference type="Pfam" id="PF00139">
    <property type="entry name" value="Lectin_legB"/>
    <property type="match status" value="1"/>
</dbReference>
<proteinExistence type="inferred from homology"/>
<keyword evidence="3" id="KW-0732">Signal</keyword>
<reference evidence="6" key="2">
    <citation type="submission" date="2025-08" db="UniProtKB">
        <authorList>
            <consortium name="RefSeq"/>
        </authorList>
    </citation>
    <scope>IDENTIFICATION</scope>
    <source>
        <tissue evidence="6">Young leaves</tissue>
    </source>
</reference>
<evidence type="ECO:0000313" key="5">
    <source>
        <dbReference type="Proteomes" id="UP000694853"/>
    </source>
</evidence>
<dbReference type="GeneID" id="113872438"/>
<protein>
    <submittedName>
        <fullName evidence="6">LOW QUALITY PROTEIN: mannose/glucose-specific lectin Cramoll-like</fullName>
    </submittedName>
</protein>
<evidence type="ECO:0000259" key="4">
    <source>
        <dbReference type="Pfam" id="PF00139"/>
    </source>
</evidence>
<dbReference type="AlphaFoldDB" id="A0A8B8MAS6"/>
<sequence>MAISNKPHSIIPLLAFTTMFLMLLNTVHSANSLSFTFDQFVPNPQDLILQGDAKTTKVLELTKLDASGGPVSDSVGRALYYAPVHLWDSSAVEASFRTTFTFTISSTNPGDGLAFFIAPVDTSIPPNSHGKLLGLFPNTNVLKNSTSYNKVDFKASSNQVVAVEFDSYVNLNPDIGDPNYKHIGIDVNSIRSKTTARWNWQNGKVATAHISYNSVAKRLSVVTTYPGSAPVELSHEIELNTVLPDWVRVGLSASTGQAKESNTVLSWSFTSGLVLGDTVQNEENMLIASVV</sequence>